<gene>
    <name evidence="1" type="ORF">S12H4_16219</name>
</gene>
<sequence>MKQDIHQLSNFQRYPIGFRYPKTNHMDLRAFRYARAGVSDSGALVPSLGAHVGFTQDIPQVAVTQDLLATGKYTLEILVGATDGRRGNAGILANELAGGYIIIFVTGLTHTLNCMIVANTATIAGGGAQLMTVTVDKPLPYALGAGSNAEVIANPYLDVIEGNYDRQMIMG</sequence>
<dbReference type="EMBL" id="BARW01007828">
    <property type="protein sequence ID" value="GAI76822.1"/>
    <property type="molecule type" value="Genomic_DNA"/>
</dbReference>
<reference evidence="1" key="1">
    <citation type="journal article" date="2014" name="Front. Microbiol.">
        <title>High frequency of phylogenetically diverse reductive dehalogenase-homologous genes in deep subseafloor sedimentary metagenomes.</title>
        <authorList>
            <person name="Kawai M."/>
            <person name="Futagami T."/>
            <person name="Toyoda A."/>
            <person name="Takaki Y."/>
            <person name="Nishi S."/>
            <person name="Hori S."/>
            <person name="Arai W."/>
            <person name="Tsubouchi T."/>
            <person name="Morono Y."/>
            <person name="Uchiyama I."/>
            <person name="Ito T."/>
            <person name="Fujiyama A."/>
            <person name="Inagaki F."/>
            <person name="Takami H."/>
        </authorList>
    </citation>
    <scope>NUCLEOTIDE SEQUENCE</scope>
    <source>
        <strain evidence="1">Expedition CK06-06</strain>
    </source>
</reference>
<proteinExistence type="predicted"/>
<feature type="non-terminal residue" evidence="1">
    <location>
        <position position="171"/>
    </location>
</feature>
<name>X1R7V8_9ZZZZ</name>
<protein>
    <submittedName>
        <fullName evidence="1">Uncharacterized protein</fullName>
    </submittedName>
</protein>
<accession>X1R7V8</accession>
<evidence type="ECO:0000313" key="1">
    <source>
        <dbReference type="EMBL" id="GAI76822.1"/>
    </source>
</evidence>
<comment type="caution">
    <text evidence="1">The sequence shown here is derived from an EMBL/GenBank/DDBJ whole genome shotgun (WGS) entry which is preliminary data.</text>
</comment>
<dbReference type="AlphaFoldDB" id="X1R7V8"/>
<organism evidence="1">
    <name type="scientific">marine sediment metagenome</name>
    <dbReference type="NCBI Taxonomy" id="412755"/>
    <lineage>
        <taxon>unclassified sequences</taxon>
        <taxon>metagenomes</taxon>
        <taxon>ecological metagenomes</taxon>
    </lineage>
</organism>